<sequence length="80" mass="8695">MPTPARLGAALSELGYSVEPVQTNMVYVQLGERAGQIKAFMAERGIAVSAAPRLRLVTHLDVSAEQIERVIEAFAAFRSH</sequence>
<evidence type="ECO:0000313" key="2">
    <source>
        <dbReference type="Proteomes" id="UP000255303"/>
    </source>
</evidence>
<dbReference type="EC" id="4.1.2.49" evidence="1"/>
<dbReference type="EMBL" id="UGUV01000002">
    <property type="protein sequence ID" value="SUD49646.1"/>
    <property type="molecule type" value="Genomic_DNA"/>
</dbReference>
<reference evidence="1 2" key="1">
    <citation type="submission" date="2018-06" db="EMBL/GenBank/DDBJ databases">
        <authorList>
            <consortium name="Pathogen Informatics"/>
            <person name="Doyle S."/>
        </authorList>
    </citation>
    <scope>NUCLEOTIDE SEQUENCE [LARGE SCALE GENOMIC DNA]</scope>
    <source>
        <strain evidence="1 2">NCTC10692</strain>
    </source>
</reference>
<proteinExistence type="predicted"/>
<gene>
    <name evidence="1" type="primary">ltaA</name>
    <name evidence="1" type="ORF">NCTC10692_00023</name>
</gene>
<accession>A0A379JMQ8</accession>
<dbReference type="InterPro" id="IPR015422">
    <property type="entry name" value="PyrdxlP-dep_Trfase_small"/>
</dbReference>
<dbReference type="Proteomes" id="UP000255303">
    <property type="component" value="Unassembled WGS sequence"/>
</dbReference>
<dbReference type="GO" id="GO:0008732">
    <property type="term" value="F:L-allo-threonine aldolase activity"/>
    <property type="evidence" value="ECO:0007669"/>
    <property type="project" value="UniProtKB-EC"/>
</dbReference>
<dbReference type="InterPro" id="IPR015424">
    <property type="entry name" value="PyrdxlP-dep_Trfase"/>
</dbReference>
<dbReference type="SUPFAM" id="SSF53383">
    <property type="entry name" value="PLP-dependent transferases"/>
    <property type="match status" value="1"/>
</dbReference>
<dbReference type="Gene3D" id="3.90.1150.10">
    <property type="entry name" value="Aspartate Aminotransferase, domain 1"/>
    <property type="match status" value="1"/>
</dbReference>
<name>A0A379JMQ8_ECTOL</name>
<dbReference type="AlphaFoldDB" id="A0A379JMQ8"/>
<organism evidence="1 2">
    <name type="scientific">Ectopseudomonas oleovorans</name>
    <name type="common">Pseudomonas oleovorans</name>
    <dbReference type="NCBI Taxonomy" id="301"/>
    <lineage>
        <taxon>Bacteria</taxon>
        <taxon>Pseudomonadati</taxon>
        <taxon>Pseudomonadota</taxon>
        <taxon>Gammaproteobacteria</taxon>
        <taxon>Pseudomonadales</taxon>
        <taxon>Pseudomonadaceae</taxon>
        <taxon>Ectopseudomonas</taxon>
    </lineage>
</organism>
<evidence type="ECO:0000313" key="1">
    <source>
        <dbReference type="EMBL" id="SUD49646.1"/>
    </source>
</evidence>
<keyword evidence="1" id="KW-0456">Lyase</keyword>
<dbReference type="EC" id="4.1.2.5" evidence="1"/>
<protein>
    <submittedName>
        <fullName evidence="1">L-threonine aldolase</fullName>
        <ecNumber evidence="1">4.1.2.49</ecNumber>
        <ecNumber evidence="1">4.1.2.5</ecNumber>
    </submittedName>
</protein>